<protein>
    <submittedName>
        <fullName evidence="1">Uncharacterized protein</fullName>
    </submittedName>
</protein>
<accession>A0AAD6YLV3</accession>
<evidence type="ECO:0000313" key="2">
    <source>
        <dbReference type="Proteomes" id="UP001219525"/>
    </source>
</evidence>
<dbReference type="Proteomes" id="UP001219525">
    <property type="component" value="Unassembled WGS sequence"/>
</dbReference>
<sequence length="205" mass="23767">LRQQPLVTPLPWTVWKDIVWDRHIEFPQIMASLGSMQSHADKPVDFAGEYVLVKKHEFEARVPLTSETDWARVYSAWSAGVLLLYPHRQQELIAYRRIVTDLFRAARPGIAIEFDDKIRSKYAQSPFRMDDRALLQPTMLELMFRPSSPTPPLKRSAVLCENWNLGWCESDPCPHGWLHGQCFNCRSPHCACDHEECHQGLLSQR</sequence>
<gene>
    <name evidence="1" type="ORF">GGX14DRAFT_657013</name>
</gene>
<name>A0AAD6YLV3_9AGAR</name>
<keyword evidence="2" id="KW-1185">Reference proteome</keyword>
<organism evidence="1 2">
    <name type="scientific">Mycena pura</name>
    <dbReference type="NCBI Taxonomy" id="153505"/>
    <lineage>
        <taxon>Eukaryota</taxon>
        <taxon>Fungi</taxon>
        <taxon>Dikarya</taxon>
        <taxon>Basidiomycota</taxon>
        <taxon>Agaricomycotina</taxon>
        <taxon>Agaricomycetes</taxon>
        <taxon>Agaricomycetidae</taxon>
        <taxon>Agaricales</taxon>
        <taxon>Marasmiineae</taxon>
        <taxon>Mycenaceae</taxon>
        <taxon>Mycena</taxon>
    </lineage>
</organism>
<evidence type="ECO:0000313" key="1">
    <source>
        <dbReference type="EMBL" id="KAJ7223066.1"/>
    </source>
</evidence>
<dbReference type="AlphaFoldDB" id="A0AAD6YLV3"/>
<feature type="non-terminal residue" evidence="1">
    <location>
        <position position="1"/>
    </location>
</feature>
<dbReference type="EMBL" id="JARJCW010000006">
    <property type="protein sequence ID" value="KAJ7223066.1"/>
    <property type="molecule type" value="Genomic_DNA"/>
</dbReference>
<proteinExistence type="predicted"/>
<reference evidence="1" key="1">
    <citation type="submission" date="2023-03" db="EMBL/GenBank/DDBJ databases">
        <title>Massive genome expansion in bonnet fungi (Mycena s.s.) driven by repeated elements and novel gene families across ecological guilds.</title>
        <authorList>
            <consortium name="Lawrence Berkeley National Laboratory"/>
            <person name="Harder C.B."/>
            <person name="Miyauchi S."/>
            <person name="Viragh M."/>
            <person name="Kuo A."/>
            <person name="Thoen E."/>
            <person name="Andreopoulos B."/>
            <person name="Lu D."/>
            <person name="Skrede I."/>
            <person name="Drula E."/>
            <person name="Henrissat B."/>
            <person name="Morin E."/>
            <person name="Kohler A."/>
            <person name="Barry K."/>
            <person name="LaButti K."/>
            <person name="Morin E."/>
            <person name="Salamov A."/>
            <person name="Lipzen A."/>
            <person name="Mereny Z."/>
            <person name="Hegedus B."/>
            <person name="Baldrian P."/>
            <person name="Stursova M."/>
            <person name="Weitz H."/>
            <person name="Taylor A."/>
            <person name="Grigoriev I.V."/>
            <person name="Nagy L.G."/>
            <person name="Martin F."/>
            <person name="Kauserud H."/>
        </authorList>
    </citation>
    <scope>NUCLEOTIDE SEQUENCE</scope>
    <source>
        <strain evidence="1">9144</strain>
    </source>
</reference>
<feature type="non-terminal residue" evidence="1">
    <location>
        <position position="205"/>
    </location>
</feature>
<comment type="caution">
    <text evidence="1">The sequence shown here is derived from an EMBL/GenBank/DDBJ whole genome shotgun (WGS) entry which is preliminary data.</text>
</comment>